<keyword evidence="3" id="KW-1185">Reference proteome</keyword>
<dbReference type="Proteomes" id="UP000239649">
    <property type="component" value="Unassembled WGS sequence"/>
</dbReference>
<evidence type="ECO:0000313" key="3">
    <source>
        <dbReference type="Proteomes" id="UP000239649"/>
    </source>
</evidence>
<dbReference type="SUPFAM" id="SSF56784">
    <property type="entry name" value="HAD-like"/>
    <property type="match status" value="1"/>
</dbReference>
<dbReference type="CDD" id="cd07505">
    <property type="entry name" value="HAD_BPGM-like"/>
    <property type="match status" value="1"/>
</dbReference>
<dbReference type="OrthoDB" id="40579at2759"/>
<dbReference type="PANTHER" id="PTHR47858">
    <property type="entry name" value="HALOACID DEHALOGENASE-LIKE HYDROLASE (HAD) SUPERFAMILY PROTEIN"/>
    <property type="match status" value="1"/>
</dbReference>
<dbReference type="InterPro" id="IPR023214">
    <property type="entry name" value="HAD_sf"/>
</dbReference>
<dbReference type="InterPro" id="IPR023198">
    <property type="entry name" value="PGP-like_dom2"/>
</dbReference>
<dbReference type="Gene3D" id="1.10.150.240">
    <property type="entry name" value="Putative phosphatase, domain 2"/>
    <property type="match status" value="1"/>
</dbReference>
<feature type="region of interest" description="Disordered" evidence="1">
    <location>
        <begin position="359"/>
        <end position="383"/>
    </location>
</feature>
<dbReference type="STRING" id="554055.A0A2P6VGF9"/>
<comment type="caution">
    <text evidence="2">The sequence shown here is derived from an EMBL/GenBank/DDBJ whole genome shotgun (WGS) entry which is preliminary data.</text>
</comment>
<feature type="compositionally biased region" description="Low complexity" evidence="1">
    <location>
        <begin position="1"/>
        <end position="13"/>
    </location>
</feature>
<organism evidence="2 3">
    <name type="scientific">Micractinium conductrix</name>
    <dbReference type="NCBI Taxonomy" id="554055"/>
    <lineage>
        <taxon>Eukaryota</taxon>
        <taxon>Viridiplantae</taxon>
        <taxon>Chlorophyta</taxon>
        <taxon>core chlorophytes</taxon>
        <taxon>Trebouxiophyceae</taxon>
        <taxon>Chlorellales</taxon>
        <taxon>Chlorellaceae</taxon>
        <taxon>Chlorella clade</taxon>
        <taxon>Micractinium</taxon>
    </lineage>
</organism>
<dbReference type="AlphaFoldDB" id="A0A2P6VGF9"/>
<sequence length="383" mass="42108">MASAAVAKAGATAPPLSLPRAQARGAPRLAAMVVRRSAGARLRGAVQPRAMGRGTGGAGSSGQGPFNGPQHGRGERERNLLNAVSNPERAGSEYGEGFVQFRVSGERIHLDVDTLNEQMKIGGAQRIRHSMRPDEAHGLIFNWDNVVADTRGLQRKAWRAVAEAEGLPFPSIERQQLYDMRPERAVTDVLLWTRDWKRAQELAWLVATQYAQLLLETAETREGVTDWLQLMGKTKVPCALVTSMDRHTTDELLARLGLRNYFTCLVTADDDMETMAQRFLSAAIKLGRPPNQCVTFSADPTSITAAHNCSMKAVALLGPHKAFTLKNADLTCASMAELTVYNIRRLFANQGSEHMDLTKKIAGQPPPRRRITHATFDGDDDEW</sequence>
<evidence type="ECO:0000256" key="1">
    <source>
        <dbReference type="SAM" id="MobiDB-lite"/>
    </source>
</evidence>
<dbReference type="EMBL" id="LHPF02000008">
    <property type="protein sequence ID" value="PSC73179.1"/>
    <property type="molecule type" value="Genomic_DNA"/>
</dbReference>
<feature type="compositionally biased region" description="Gly residues" evidence="1">
    <location>
        <begin position="53"/>
        <end position="62"/>
    </location>
</feature>
<dbReference type="Pfam" id="PF00702">
    <property type="entry name" value="Hydrolase"/>
    <property type="match status" value="1"/>
</dbReference>
<dbReference type="GO" id="GO:0016787">
    <property type="term" value="F:hydrolase activity"/>
    <property type="evidence" value="ECO:0007669"/>
    <property type="project" value="UniProtKB-KW"/>
</dbReference>
<gene>
    <name evidence="2" type="ORF">C2E20_3717</name>
</gene>
<proteinExistence type="predicted"/>
<name>A0A2P6VGF9_9CHLO</name>
<accession>A0A2P6VGF9</accession>
<feature type="region of interest" description="Disordered" evidence="1">
    <location>
        <begin position="43"/>
        <end position="74"/>
    </location>
</feature>
<protein>
    <submittedName>
        <fullName evidence="2">Haloacid dehalogenase-like hydrolase superfamily</fullName>
    </submittedName>
</protein>
<dbReference type="PANTHER" id="PTHR47858:SF2">
    <property type="entry name" value="HALOACID DEHALOGENASE-LIKE HYDROLASE (HAD) SUPERFAMILY PROTEIN"/>
    <property type="match status" value="1"/>
</dbReference>
<reference evidence="2 3" key="1">
    <citation type="journal article" date="2018" name="Plant J.">
        <title>Genome sequences of Chlorella sorokiniana UTEX 1602 and Micractinium conductrix SAG 241.80: implications to maltose excretion by a green alga.</title>
        <authorList>
            <person name="Arriola M.B."/>
            <person name="Velmurugan N."/>
            <person name="Zhang Y."/>
            <person name="Plunkett M.H."/>
            <person name="Hondzo H."/>
            <person name="Barney B.M."/>
        </authorList>
    </citation>
    <scope>NUCLEOTIDE SEQUENCE [LARGE SCALE GENOMIC DNA]</scope>
    <source>
        <strain evidence="2 3">SAG 241.80</strain>
    </source>
</reference>
<dbReference type="Gene3D" id="3.40.50.1000">
    <property type="entry name" value="HAD superfamily/HAD-like"/>
    <property type="match status" value="1"/>
</dbReference>
<evidence type="ECO:0000313" key="2">
    <source>
        <dbReference type="EMBL" id="PSC73179.1"/>
    </source>
</evidence>
<feature type="region of interest" description="Disordered" evidence="1">
    <location>
        <begin position="1"/>
        <end position="25"/>
    </location>
</feature>
<dbReference type="InterPro" id="IPR036412">
    <property type="entry name" value="HAD-like_sf"/>
</dbReference>